<keyword evidence="4" id="KW-1185">Reference proteome</keyword>
<organism evidence="3 4">
    <name type="scientific">Magallana gigas</name>
    <name type="common">Pacific oyster</name>
    <name type="synonym">Crassostrea gigas</name>
    <dbReference type="NCBI Taxonomy" id="29159"/>
    <lineage>
        <taxon>Eukaryota</taxon>
        <taxon>Metazoa</taxon>
        <taxon>Spiralia</taxon>
        <taxon>Lophotrochozoa</taxon>
        <taxon>Mollusca</taxon>
        <taxon>Bivalvia</taxon>
        <taxon>Autobranchia</taxon>
        <taxon>Pteriomorphia</taxon>
        <taxon>Ostreida</taxon>
        <taxon>Ostreoidea</taxon>
        <taxon>Ostreidae</taxon>
        <taxon>Magallana</taxon>
    </lineage>
</organism>
<proteinExistence type="predicted"/>
<keyword evidence="2" id="KW-1133">Transmembrane helix</keyword>
<name>A0A8W8LBN4_MAGGI</name>
<feature type="compositionally biased region" description="Polar residues" evidence="1">
    <location>
        <begin position="83"/>
        <end position="92"/>
    </location>
</feature>
<evidence type="ECO:0000256" key="2">
    <source>
        <dbReference type="SAM" id="Phobius"/>
    </source>
</evidence>
<evidence type="ECO:0000313" key="4">
    <source>
        <dbReference type="Proteomes" id="UP000005408"/>
    </source>
</evidence>
<keyword evidence="2" id="KW-0812">Transmembrane</keyword>
<evidence type="ECO:0000313" key="3">
    <source>
        <dbReference type="EnsemblMetazoa" id="G26841.1:cds"/>
    </source>
</evidence>
<protein>
    <submittedName>
        <fullName evidence="3">Uncharacterized protein</fullName>
    </submittedName>
</protein>
<dbReference type="AlphaFoldDB" id="A0A8W8LBN4"/>
<dbReference type="OrthoDB" id="18487at2759"/>
<accession>A0A8W8LBN4</accession>
<dbReference type="Proteomes" id="UP000005408">
    <property type="component" value="Unassembled WGS sequence"/>
</dbReference>
<sequence length="319" mass="35942">MCEGKKGSTRDGITYTCCYDHYYNGSTCVGCLAGFYGTDCLKHCDIGFYGEQCSKNCNCSTPICHHIHGCIFEYSGSSEIPTTGYESTSTDHTPTNSKPPLPPLTSSSPATDIQFPLQTNIFIFAIGSVMALFLGIIVVQLCIKLRIKRRKYTQQISVKRNPVREEDTYNEIDETLMNIEIDDIRNEQRHGGKYDELQATNQLTGVPYDKIKTQTQYQDTNGSQAELSCNSDSSNSNTSYLKPMITENHNDIDVIHSSTARYKNTFHDSHLDLINDDSKVSPQYLDPVHNIHDDEISIQSHEIRDNNDSYLDVTHDTFV</sequence>
<keyword evidence="2" id="KW-0472">Membrane</keyword>
<reference evidence="3" key="1">
    <citation type="submission" date="2022-08" db="UniProtKB">
        <authorList>
            <consortium name="EnsemblMetazoa"/>
        </authorList>
    </citation>
    <scope>IDENTIFICATION</scope>
    <source>
        <strain evidence="3">05x7-T-G4-1.051#20</strain>
    </source>
</reference>
<feature type="region of interest" description="Disordered" evidence="1">
    <location>
        <begin position="83"/>
        <end position="107"/>
    </location>
</feature>
<dbReference type="EnsemblMetazoa" id="G26841.1">
    <property type="protein sequence ID" value="G26841.1:cds"/>
    <property type="gene ID" value="G26841"/>
</dbReference>
<evidence type="ECO:0000256" key="1">
    <source>
        <dbReference type="SAM" id="MobiDB-lite"/>
    </source>
</evidence>
<dbReference type="Gene3D" id="2.170.300.10">
    <property type="entry name" value="Tie2 ligand-binding domain superfamily"/>
    <property type="match status" value="1"/>
</dbReference>
<feature type="transmembrane region" description="Helical" evidence="2">
    <location>
        <begin position="121"/>
        <end position="143"/>
    </location>
</feature>